<keyword evidence="4" id="KW-1185">Reference proteome</keyword>
<evidence type="ECO:0000256" key="1">
    <source>
        <dbReference type="SAM" id="MobiDB-lite"/>
    </source>
</evidence>
<comment type="caution">
    <text evidence="3">The sequence shown here is derived from an EMBL/GenBank/DDBJ whole genome shotgun (WGS) entry which is preliminary data.</text>
</comment>
<keyword evidence="2" id="KW-0472">Membrane</keyword>
<keyword evidence="2" id="KW-1133">Transmembrane helix</keyword>
<proteinExistence type="predicted"/>
<name>A0A7Y9EYW9_9ACTN</name>
<accession>A0A7Y9EYW9</accession>
<evidence type="ECO:0000256" key="2">
    <source>
        <dbReference type="SAM" id="Phobius"/>
    </source>
</evidence>
<dbReference type="RefSeq" id="WP_179614400.1">
    <property type="nucleotide sequence ID" value="NZ_CP059163.1"/>
</dbReference>
<protein>
    <recommendedName>
        <fullName evidence="5">DUF4190 domain-containing protein</fullName>
    </recommendedName>
</protein>
<feature type="compositionally biased region" description="Pro residues" evidence="1">
    <location>
        <begin position="61"/>
        <end position="72"/>
    </location>
</feature>
<dbReference type="AlphaFoldDB" id="A0A7Y9EYW9"/>
<evidence type="ECO:0000313" key="3">
    <source>
        <dbReference type="EMBL" id="NYD56504.1"/>
    </source>
</evidence>
<feature type="region of interest" description="Disordered" evidence="1">
    <location>
        <begin position="1"/>
        <end position="72"/>
    </location>
</feature>
<feature type="transmembrane region" description="Helical" evidence="2">
    <location>
        <begin position="80"/>
        <end position="108"/>
    </location>
</feature>
<dbReference type="EMBL" id="JACCBE010000001">
    <property type="protein sequence ID" value="NYD56504.1"/>
    <property type="molecule type" value="Genomic_DNA"/>
</dbReference>
<feature type="compositionally biased region" description="Low complexity" evidence="1">
    <location>
        <begin position="28"/>
        <end position="45"/>
    </location>
</feature>
<gene>
    <name evidence="3" type="ORF">BKA08_000742</name>
</gene>
<keyword evidence="2" id="KW-0812">Transmembrane</keyword>
<organism evidence="3 4">
    <name type="scientific">Nocardioides marinisabuli</name>
    <dbReference type="NCBI Taxonomy" id="419476"/>
    <lineage>
        <taxon>Bacteria</taxon>
        <taxon>Bacillati</taxon>
        <taxon>Actinomycetota</taxon>
        <taxon>Actinomycetes</taxon>
        <taxon>Propionibacteriales</taxon>
        <taxon>Nocardioidaceae</taxon>
        <taxon>Nocardioides</taxon>
    </lineage>
</organism>
<evidence type="ECO:0008006" key="5">
    <source>
        <dbReference type="Google" id="ProtNLM"/>
    </source>
</evidence>
<dbReference type="Proteomes" id="UP000516957">
    <property type="component" value="Unassembled WGS sequence"/>
</dbReference>
<reference evidence="3 4" key="1">
    <citation type="submission" date="2020-07" db="EMBL/GenBank/DDBJ databases">
        <title>Sequencing the genomes of 1000 actinobacteria strains.</title>
        <authorList>
            <person name="Klenk H.-P."/>
        </authorList>
    </citation>
    <scope>NUCLEOTIDE SEQUENCE [LARGE SCALE GENOMIC DNA]</scope>
    <source>
        <strain evidence="3 4">DSM 18965</strain>
    </source>
</reference>
<feature type="transmembrane region" description="Helical" evidence="2">
    <location>
        <begin position="129"/>
        <end position="162"/>
    </location>
</feature>
<evidence type="ECO:0000313" key="4">
    <source>
        <dbReference type="Proteomes" id="UP000516957"/>
    </source>
</evidence>
<sequence>MTDRDPDETTPSTHQPSGQEPPPPYGQQPPAYGQDPWSQQGYPQQGYPPPQQPYGYAQPGYPQPGYPAPGPTMHPSANTALVLGIVSLAGGLMLCGLPLVVGPFAWWTGRRAKREIEAAPHQYSGASEAGAGMVLGIVSTVLLGLALLGAVLFVALLVVGAAAP</sequence>